<feature type="transmembrane region" description="Helical" evidence="2">
    <location>
        <begin position="31"/>
        <end position="52"/>
    </location>
</feature>
<feature type="transmembrane region" description="Helical" evidence="2">
    <location>
        <begin position="98"/>
        <end position="120"/>
    </location>
</feature>
<gene>
    <name evidence="3" type="ORF">EXU48_09325</name>
</gene>
<evidence type="ECO:0000256" key="1">
    <source>
        <dbReference type="SAM" id="MobiDB-lite"/>
    </source>
</evidence>
<evidence type="ECO:0000313" key="4">
    <source>
        <dbReference type="Proteomes" id="UP000504882"/>
    </source>
</evidence>
<evidence type="ECO:0000256" key="2">
    <source>
        <dbReference type="SAM" id="Phobius"/>
    </source>
</evidence>
<protein>
    <recommendedName>
        <fullName evidence="5">DUF4190 domain-containing protein</fullName>
    </recommendedName>
</protein>
<dbReference type="Proteomes" id="UP000504882">
    <property type="component" value="Unassembled WGS sequence"/>
</dbReference>
<name>A0ABY2E4K7_9MICO</name>
<keyword evidence="2" id="KW-1133">Transmembrane helix</keyword>
<proteinExistence type="predicted"/>
<sequence length="126" mass="12924">MTEDPYARGVTGWGEQGPPAPPSSGFTAGRIVALVAAVLVCLPLALGVWILLTSTVLAAPGADQHGYGLIFGTLLTAVCVLLLLPVVPWIFAGRARRIAGFVCGAIAVAFVLLVVGVVLYGQLTDP</sequence>
<keyword evidence="4" id="KW-1185">Reference proteome</keyword>
<keyword evidence="2" id="KW-0812">Transmembrane</keyword>
<accession>A0ABY2E4K7</accession>
<comment type="caution">
    <text evidence="3">The sequence shown here is derived from an EMBL/GenBank/DDBJ whole genome shotgun (WGS) entry which is preliminary data.</text>
</comment>
<dbReference type="RefSeq" id="WP_133107379.1">
    <property type="nucleotide sequence ID" value="NZ_SMNA01000004.1"/>
</dbReference>
<dbReference type="EMBL" id="SMNA01000004">
    <property type="protein sequence ID" value="TDE94969.1"/>
    <property type="molecule type" value="Genomic_DNA"/>
</dbReference>
<organism evidence="3 4">
    <name type="scientific">Occultella glacieicola</name>
    <dbReference type="NCBI Taxonomy" id="2518684"/>
    <lineage>
        <taxon>Bacteria</taxon>
        <taxon>Bacillati</taxon>
        <taxon>Actinomycetota</taxon>
        <taxon>Actinomycetes</taxon>
        <taxon>Micrococcales</taxon>
        <taxon>Ruaniaceae</taxon>
        <taxon>Occultella</taxon>
    </lineage>
</organism>
<feature type="region of interest" description="Disordered" evidence="1">
    <location>
        <begin position="1"/>
        <end position="21"/>
    </location>
</feature>
<feature type="transmembrane region" description="Helical" evidence="2">
    <location>
        <begin position="67"/>
        <end position="91"/>
    </location>
</feature>
<keyword evidence="2" id="KW-0472">Membrane</keyword>
<evidence type="ECO:0008006" key="5">
    <source>
        <dbReference type="Google" id="ProtNLM"/>
    </source>
</evidence>
<reference evidence="3 4" key="1">
    <citation type="submission" date="2019-03" db="EMBL/GenBank/DDBJ databases">
        <title>Genomic features of bacteria from cold environments.</title>
        <authorList>
            <person name="Shen L."/>
        </authorList>
    </citation>
    <scope>NUCLEOTIDE SEQUENCE [LARGE SCALE GENOMIC DNA]</scope>
    <source>
        <strain evidence="4">T3246-1</strain>
    </source>
</reference>
<evidence type="ECO:0000313" key="3">
    <source>
        <dbReference type="EMBL" id="TDE94969.1"/>
    </source>
</evidence>